<keyword evidence="6 7" id="KW-0539">Nucleus</keyword>
<organism evidence="10 11">
    <name type="scientific">Ceratodon purpureus</name>
    <name type="common">Fire moss</name>
    <name type="synonym">Dicranum purpureum</name>
    <dbReference type="NCBI Taxonomy" id="3225"/>
    <lineage>
        <taxon>Eukaryota</taxon>
        <taxon>Viridiplantae</taxon>
        <taxon>Streptophyta</taxon>
        <taxon>Embryophyta</taxon>
        <taxon>Bryophyta</taxon>
        <taxon>Bryophytina</taxon>
        <taxon>Bryopsida</taxon>
        <taxon>Dicranidae</taxon>
        <taxon>Pseudoditrichales</taxon>
        <taxon>Ditrichaceae</taxon>
        <taxon>Ceratodon</taxon>
    </lineage>
</organism>
<evidence type="ECO:0000256" key="8">
    <source>
        <dbReference type="SAM" id="MobiDB-lite"/>
    </source>
</evidence>
<keyword evidence="4 7" id="KW-0233">DNA recombination</keyword>
<keyword evidence="3 7" id="KW-0227">DNA damage</keyword>
<comment type="subcellular location">
    <subcellularLocation>
        <location evidence="1 7">Nucleus</location>
    </subcellularLocation>
</comment>
<feature type="region of interest" description="Disordered" evidence="8">
    <location>
        <begin position="1"/>
        <end position="32"/>
    </location>
</feature>
<dbReference type="PANTHER" id="PTHR16140:SF0">
    <property type="entry name" value="NON-STRUCTURAL MAINTENANCE OF CHROMOSOMES ELEMENT 4"/>
    <property type="match status" value="1"/>
</dbReference>
<keyword evidence="5 7" id="KW-0234">DNA repair</keyword>
<evidence type="ECO:0000256" key="7">
    <source>
        <dbReference type="RuleBase" id="RU365071"/>
    </source>
</evidence>
<evidence type="ECO:0000313" key="11">
    <source>
        <dbReference type="Proteomes" id="UP000822688"/>
    </source>
</evidence>
<protein>
    <recommendedName>
        <fullName evidence="7">Non-structural maintenance of chromosomes element 4</fullName>
    </recommendedName>
</protein>
<accession>A0A8T0IN99</accession>
<dbReference type="GO" id="GO:0006310">
    <property type="term" value="P:DNA recombination"/>
    <property type="evidence" value="ECO:0007669"/>
    <property type="project" value="UniProtKB-UniRule"/>
</dbReference>
<comment type="caution">
    <text evidence="10">The sequence shown here is derived from an EMBL/GenBank/DDBJ whole genome shotgun (WGS) entry which is preliminary data.</text>
</comment>
<comment type="subunit">
    <text evidence="7">Component of the SMC5-SMC6 complex.</text>
</comment>
<feature type="compositionally biased region" description="Basic residues" evidence="8">
    <location>
        <begin position="168"/>
        <end position="177"/>
    </location>
</feature>
<dbReference type="OrthoDB" id="361242at2759"/>
<evidence type="ECO:0000256" key="6">
    <source>
        <dbReference type="ARBA" id="ARBA00023242"/>
    </source>
</evidence>
<feature type="region of interest" description="Disordered" evidence="8">
    <location>
        <begin position="301"/>
        <end position="325"/>
    </location>
</feature>
<dbReference type="InterPro" id="IPR027786">
    <property type="entry name" value="Nse4/EID"/>
</dbReference>
<evidence type="ECO:0000256" key="1">
    <source>
        <dbReference type="ARBA" id="ARBA00004123"/>
    </source>
</evidence>
<gene>
    <name evidence="10" type="ORF">KC19_3G201300</name>
</gene>
<evidence type="ECO:0000259" key="9">
    <source>
        <dbReference type="Pfam" id="PF08743"/>
    </source>
</evidence>
<feature type="compositionally biased region" description="Basic residues" evidence="8">
    <location>
        <begin position="1"/>
        <end position="12"/>
    </location>
</feature>
<evidence type="ECO:0000256" key="4">
    <source>
        <dbReference type="ARBA" id="ARBA00023172"/>
    </source>
</evidence>
<dbReference type="Pfam" id="PF08743">
    <property type="entry name" value="Nse4_C"/>
    <property type="match status" value="1"/>
</dbReference>
<dbReference type="AlphaFoldDB" id="A0A8T0IN99"/>
<evidence type="ECO:0000256" key="3">
    <source>
        <dbReference type="ARBA" id="ARBA00022763"/>
    </source>
</evidence>
<proteinExistence type="inferred from homology"/>
<feature type="region of interest" description="Disordered" evidence="8">
    <location>
        <begin position="161"/>
        <end position="202"/>
    </location>
</feature>
<sequence>MNSRPRSVRRRRAEGEGGGGSASQEDDNAERRRLRAEYRELQHSIHVDKEAIGSADTTKFMDIVSKMDELHHKVRKPREQIADAEAVLGVTRHFVECMKDARRKGGVSPATFVGHIIRGFSVPTTDRNDDAPYVIDWGKLGIAGCGIFNFAPGLSTMLGPMDIEPKSRKSGVRRSRVRPTQFTQAEEVKDRSQEESNAQTDANMETMFRKLRAVKQARLDVLVLNRRSFSQTVENIFSLSFLVKDGRVSITYDEDGEHIVAPKNAPTAEARACGEAKNTQFVFRMDKNCWEAMIQSVPEGDELMPNRSLELESPGLTPRKRERDT</sequence>
<name>A0A8T0IN99_CERPU</name>
<reference evidence="10" key="1">
    <citation type="submission" date="2020-06" db="EMBL/GenBank/DDBJ databases">
        <title>WGS assembly of Ceratodon purpureus strain R40.</title>
        <authorList>
            <person name="Carey S.B."/>
            <person name="Jenkins J."/>
            <person name="Shu S."/>
            <person name="Lovell J.T."/>
            <person name="Sreedasyam A."/>
            <person name="Maumus F."/>
            <person name="Tiley G.P."/>
            <person name="Fernandez-Pozo N."/>
            <person name="Barry K."/>
            <person name="Chen C."/>
            <person name="Wang M."/>
            <person name="Lipzen A."/>
            <person name="Daum C."/>
            <person name="Saski C.A."/>
            <person name="Payton A.C."/>
            <person name="Mcbreen J.C."/>
            <person name="Conrad R.E."/>
            <person name="Kollar L.M."/>
            <person name="Olsson S."/>
            <person name="Huttunen S."/>
            <person name="Landis J.B."/>
            <person name="Wickett N.J."/>
            <person name="Johnson M.G."/>
            <person name="Rensing S.A."/>
            <person name="Grimwood J."/>
            <person name="Schmutz J."/>
            <person name="Mcdaniel S.F."/>
        </authorList>
    </citation>
    <scope>NUCLEOTIDE SEQUENCE</scope>
    <source>
        <strain evidence="10">R40</strain>
    </source>
</reference>
<dbReference type="Proteomes" id="UP000822688">
    <property type="component" value="Chromosome 3"/>
</dbReference>
<dbReference type="GO" id="GO:0030915">
    <property type="term" value="C:Smc5-Smc6 complex"/>
    <property type="evidence" value="ECO:0007669"/>
    <property type="project" value="UniProtKB-UniRule"/>
</dbReference>
<keyword evidence="11" id="KW-1185">Reference proteome</keyword>
<dbReference type="InterPro" id="IPR014854">
    <property type="entry name" value="Nse4_C"/>
</dbReference>
<dbReference type="GO" id="GO:0005634">
    <property type="term" value="C:nucleus"/>
    <property type="evidence" value="ECO:0007669"/>
    <property type="project" value="UniProtKB-SubCell"/>
</dbReference>
<dbReference type="GO" id="GO:0006281">
    <property type="term" value="P:DNA repair"/>
    <property type="evidence" value="ECO:0007669"/>
    <property type="project" value="UniProtKB-UniRule"/>
</dbReference>
<evidence type="ECO:0000256" key="5">
    <source>
        <dbReference type="ARBA" id="ARBA00023204"/>
    </source>
</evidence>
<dbReference type="EMBL" id="CM026423">
    <property type="protein sequence ID" value="KAG0584306.1"/>
    <property type="molecule type" value="Genomic_DNA"/>
</dbReference>
<evidence type="ECO:0000256" key="2">
    <source>
        <dbReference type="ARBA" id="ARBA00008997"/>
    </source>
</evidence>
<dbReference type="PANTHER" id="PTHR16140">
    <property type="entry name" value="NON-STRUCTURAL MAINTENANCE OF CHROMOSOMES ELEMENT 4"/>
    <property type="match status" value="1"/>
</dbReference>
<feature type="domain" description="Non-structural maintenance of chromosome element 4 C-terminal" evidence="9">
    <location>
        <begin position="219"/>
        <end position="301"/>
    </location>
</feature>
<comment type="function">
    <text evidence="7">Component of the SMC5-SMC6 complex, that promotes sister chromatid alignment after DNA damage and facilitates double-stranded DNA breaks (DSBs) repair via homologous recombination between sister chromatids.</text>
</comment>
<evidence type="ECO:0000313" key="10">
    <source>
        <dbReference type="EMBL" id="KAG0584306.1"/>
    </source>
</evidence>
<comment type="similarity">
    <text evidence="2 7">Belongs to the NSE4 family.</text>
</comment>